<evidence type="ECO:0000313" key="6">
    <source>
        <dbReference type="Proteomes" id="UP000316639"/>
    </source>
</evidence>
<dbReference type="EMBL" id="VOBR01000045">
    <property type="protein sequence ID" value="TWP44978.1"/>
    <property type="molecule type" value="Genomic_DNA"/>
</dbReference>
<gene>
    <name evidence="5" type="ORF">FKR81_40145</name>
</gene>
<keyword evidence="6" id="KW-1185">Reference proteome</keyword>
<dbReference type="InterPro" id="IPR015424">
    <property type="entry name" value="PyrdxlP-dep_Trfase"/>
</dbReference>
<dbReference type="InterPro" id="IPR001597">
    <property type="entry name" value="ArAA_b-elim_lyase/Thr_aldolase"/>
</dbReference>
<dbReference type="InterPro" id="IPR015421">
    <property type="entry name" value="PyrdxlP-dep_Trfase_major"/>
</dbReference>
<dbReference type="Pfam" id="PF01212">
    <property type="entry name" value="Beta_elim_lyase"/>
    <property type="match status" value="1"/>
</dbReference>
<accession>A0A563EFV5</accession>
<evidence type="ECO:0000313" key="5">
    <source>
        <dbReference type="EMBL" id="TWP44978.1"/>
    </source>
</evidence>
<reference evidence="5 6" key="1">
    <citation type="submission" date="2019-07" db="EMBL/GenBank/DDBJ databases">
        <title>Lentzea xizangensis sp. nov., isolated from Qinghai-Tibetan Plateau Soils.</title>
        <authorList>
            <person name="Huang J."/>
        </authorList>
    </citation>
    <scope>NUCLEOTIDE SEQUENCE [LARGE SCALE GENOMIC DNA]</scope>
    <source>
        <strain evidence="5 6">FXJ1.1311</strain>
    </source>
</reference>
<dbReference type="PANTHER" id="PTHR48097">
    <property type="entry name" value="L-THREONINE ALDOLASE-RELATED"/>
    <property type="match status" value="1"/>
</dbReference>
<dbReference type="Proteomes" id="UP000316639">
    <property type="component" value="Unassembled WGS sequence"/>
</dbReference>
<evidence type="ECO:0000256" key="2">
    <source>
        <dbReference type="ARBA" id="ARBA00006966"/>
    </source>
</evidence>
<sequence length="355" mass="38462">MSAERQFDWRVSGPGIDAGPMSRQLSGIRELTMRAQLADLLTDEKPDRYGDGGPVAKLEERVASLLGTEAALFVPTGTMAQQIALRCWADRTSNPIVAMHPTAHPLLHEGDALSVLAGLRAIELADPWALIAPSDVADCPEPFGTLLLELPQREAGFVLPTWDELVAVVEAARERDAVLHLDGARLWESAPGLGKPLDEIAGLFDSVYVSFYKSLAGISGAALAGSKEFVDQARIWRHRYGGMLFGQWPAALAALHGLDVVLPRLATYVEHAKVVAKALGVAEPHTHQFRLHVHGSPERINEVRGDFLGKFWPSPVPGIAMTEVTVAGPALEWTHDEIVEAYAKFLAVVGETRDT</sequence>
<evidence type="ECO:0000256" key="3">
    <source>
        <dbReference type="ARBA" id="ARBA00022898"/>
    </source>
</evidence>
<dbReference type="AlphaFoldDB" id="A0A563EFV5"/>
<feature type="domain" description="Aromatic amino acid beta-eliminating lyase/threonine aldolase" evidence="4">
    <location>
        <begin position="33"/>
        <end position="280"/>
    </location>
</feature>
<proteinExistence type="inferred from homology"/>
<organism evidence="5 6">
    <name type="scientific">Lentzea tibetensis</name>
    <dbReference type="NCBI Taxonomy" id="2591470"/>
    <lineage>
        <taxon>Bacteria</taxon>
        <taxon>Bacillati</taxon>
        <taxon>Actinomycetota</taxon>
        <taxon>Actinomycetes</taxon>
        <taxon>Pseudonocardiales</taxon>
        <taxon>Pseudonocardiaceae</taxon>
        <taxon>Lentzea</taxon>
    </lineage>
</organism>
<protein>
    <submittedName>
        <fullName evidence="5">Threonine aldolase</fullName>
    </submittedName>
</protein>
<dbReference type="GO" id="GO:0006567">
    <property type="term" value="P:L-threonine catabolic process"/>
    <property type="evidence" value="ECO:0007669"/>
    <property type="project" value="TreeGrafter"/>
</dbReference>
<comment type="cofactor">
    <cofactor evidence="1">
        <name>pyridoxal 5'-phosphate</name>
        <dbReference type="ChEBI" id="CHEBI:597326"/>
    </cofactor>
</comment>
<keyword evidence="3" id="KW-0663">Pyridoxal phosphate</keyword>
<dbReference type="GO" id="GO:0008732">
    <property type="term" value="F:L-allo-threonine aldolase activity"/>
    <property type="evidence" value="ECO:0007669"/>
    <property type="project" value="TreeGrafter"/>
</dbReference>
<dbReference type="GO" id="GO:0005829">
    <property type="term" value="C:cytosol"/>
    <property type="evidence" value="ECO:0007669"/>
    <property type="project" value="TreeGrafter"/>
</dbReference>
<name>A0A563EFV5_9PSEU</name>
<dbReference type="SUPFAM" id="SSF53383">
    <property type="entry name" value="PLP-dependent transferases"/>
    <property type="match status" value="1"/>
</dbReference>
<evidence type="ECO:0000256" key="1">
    <source>
        <dbReference type="ARBA" id="ARBA00001933"/>
    </source>
</evidence>
<evidence type="ECO:0000259" key="4">
    <source>
        <dbReference type="Pfam" id="PF01212"/>
    </source>
</evidence>
<dbReference type="Gene3D" id="3.40.640.10">
    <property type="entry name" value="Type I PLP-dependent aspartate aminotransferase-like (Major domain)"/>
    <property type="match status" value="1"/>
</dbReference>
<comment type="similarity">
    <text evidence="2">Belongs to the threonine aldolase family.</text>
</comment>
<dbReference type="OrthoDB" id="9774495at2"/>
<dbReference type="PANTHER" id="PTHR48097:SF9">
    <property type="entry name" value="L-THREONINE ALDOLASE"/>
    <property type="match status" value="1"/>
</dbReference>
<comment type="caution">
    <text evidence="5">The sequence shown here is derived from an EMBL/GenBank/DDBJ whole genome shotgun (WGS) entry which is preliminary data.</text>
</comment>
<dbReference type="GO" id="GO:0006545">
    <property type="term" value="P:glycine biosynthetic process"/>
    <property type="evidence" value="ECO:0007669"/>
    <property type="project" value="TreeGrafter"/>
</dbReference>